<dbReference type="AlphaFoldDB" id="A0A0X1KNA9"/>
<dbReference type="Proteomes" id="UP000062043">
    <property type="component" value="Chromosome"/>
</dbReference>
<sequence>MEATVRSPAGTADDWSDGGSASAQVFPTNIQTSNVRSYPKTISLSATNLYQFRPLPPIKPEVFLDKDQVDLRFSKYSSYVQYGGRIYLAFGWILDTLGVPNAGSPDRVSLLIPWEIKTPSQEIHLFEEDNPDVYVKVYMGDDGAIKIIKDGDGFPLIEKKIKDKKTGRAIIVLFKRVQISVPENDVTSAEIYIGMTPKPKFVNATIPIVMGVHSYMGLGSFCVCTNRHCGRGHCITNFGTGSRCTGKNRIQCFHLYHSI</sequence>
<protein>
    <submittedName>
        <fullName evidence="2">Uncharacterized protein</fullName>
    </submittedName>
</protein>
<feature type="region of interest" description="Disordered" evidence="1">
    <location>
        <begin position="1"/>
        <end position="20"/>
    </location>
</feature>
<name>A0A0X1KNA9_9EURY</name>
<dbReference type="EMBL" id="CP007140">
    <property type="protein sequence ID" value="AJC72716.1"/>
    <property type="molecule type" value="Genomic_DNA"/>
</dbReference>
<reference evidence="2 3" key="1">
    <citation type="submission" date="2014-01" db="EMBL/GenBank/DDBJ databases">
        <title>Genome sequencing of Thermococcus guaymasensis.</title>
        <authorList>
            <person name="Zhang X."/>
            <person name="Alvare G."/>
            <person name="Fristensky B."/>
            <person name="Chen L."/>
            <person name="Suen T."/>
            <person name="Chen Q."/>
            <person name="Ma K."/>
        </authorList>
    </citation>
    <scope>NUCLEOTIDE SEQUENCE [LARGE SCALE GENOMIC DNA]</scope>
    <source>
        <strain evidence="2 3">DSM 11113</strain>
    </source>
</reference>
<keyword evidence="3" id="KW-1185">Reference proteome</keyword>
<dbReference type="STRING" id="1432656.X802_05295"/>
<evidence type="ECO:0000256" key="1">
    <source>
        <dbReference type="SAM" id="MobiDB-lite"/>
    </source>
</evidence>
<dbReference type="OrthoDB" id="88304at2157"/>
<dbReference type="PATRIC" id="fig|1432656.3.peg.1031"/>
<accession>A0A0X1KNA9</accession>
<dbReference type="GeneID" id="27135069"/>
<evidence type="ECO:0000313" key="3">
    <source>
        <dbReference type="Proteomes" id="UP000062043"/>
    </source>
</evidence>
<dbReference type="KEGG" id="tgy:X802_05295"/>
<evidence type="ECO:0000313" key="2">
    <source>
        <dbReference type="EMBL" id="AJC72716.1"/>
    </source>
</evidence>
<proteinExistence type="predicted"/>
<organism evidence="2 3">
    <name type="scientific">Thermococcus guaymasensis DSM 11113</name>
    <dbReference type="NCBI Taxonomy" id="1432656"/>
    <lineage>
        <taxon>Archaea</taxon>
        <taxon>Methanobacteriati</taxon>
        <taxon>Methanobacteriota</taxon>
        <taxon>Thermococci</taxon>
        <taxon>Thermococcales</taxon>
        <taxon>Thermococcaceae</taxon>
        <taxon>Thermococcus</taxon>
    </lineage>
</organism>
<dbReference type="RefSeq" id="WP_062371573.1">
    <property type="nucleotide sequence ID" value="NZ_CP007140.1"/>
</dbReference>
<gene>
    <name evidence="2" type="ORF">X802_05295</name>
</gene>